<dbReference type="Pfam" id="PF10605">
    <property type="entry name" value="3HBOH"/>
    <property type="match status" value="1"/>
</dbReference>
<comment type="caution">
    <text evidence="3">The sequence shown here is derived from an EMBL/GenBank/DDBJ whole genome shotgun (WGS) entry which is preliminary data.</text>
</comment>
<proteinExistence type="predicted"/>
<dbReference type="RefSeq" id="WP_099471531.1">
    <property type="nucleotide sequence ID" value="NZ_CP041025.1"/>
</dbReference>
<dbReference type="InterPro" id="IPR016582">
    <property type="entry name" value="OHBut_olig_hydro_put"/>
</dbReference>
<dbReference type="InParanoid" id="A0A2G4YWX9"/>
<dbReference type="GO" id="GO:0005615">
    <property type="term" value="C:extracellular space"/>
    <property type="evidence" value="ECO:0007669"/>
    <property type="project" value="InterPro"/>
</dbReference>
<dbReference type="AlphaFoldDB" id="A0A2G4YWX9"/>
<dbReference type="OrthoDB" id="4294477at2"/>
<feature type="chain" id="PRO_5013740838" evidence="2">
    <location>
        <begin position="23"/>
        <end position="677"/>
    </location>
</feature>
<name>A0A2G4YWX9_9PROT</name>
<dbReference type="EMBL" id="PDEM01000009">
    <property type="protein sequence ID" value="PHZ85946.1"/>
    <property type="molecule type" value="Genomic_DNA"/>
</dbReference>
<dbReference type="GO" id="GO:0047989">
    <property type="term" value="F:hydroxybutyrate-dimer hydrolase activity"/>
    <property type="evidence" value="ECO:0007669"/>
    <property type="project" value="InterPro"/>
</dbReference>
<dbReference type="GO" id="GO:0019605">
    <property type="term" value="P:butyrate metabolic process"/>
    <property type="evidence" value="ECO:0007669"/>
    <property type="project" value="InterPro"/>
</dbReference>
<keyword evidence="4" id="KW-1185">Reference proteome</keyword>
<keyword evidence="2" id="KW-0732">Signal</keyword>
<organism evidence="3 4">
    <name type="scientific">Paremcibacter congregatus</name>
    <dbReference type="NCBI Taxonomy" id="2043170"/>
    <lineage>
        <taxon>Bacteria</taxon>
        <taxon>Pseudomonadati</taxon>
        <taxon>Pseudomonadota</taxon>
        <taxon>Alphaproteobacteria</taxon>
        <taxon>Emcibacterales</taxon>
        <taxon>Emcibacteraceae</taxon>
        <taxon>Paremcibacter</taxon>
    </lineage>
</organism>
<evidence type="ECO:0000313" key="4">
    <source>
        <dbReference type="Proteomes" id="UP000229730"/>
    </source>
</evidence>
<evidence type="ECO:0000313" key="3">
    <source>
        <dbReference type="EMBL" id="PHZ85946.1"/>
    </source>
</evidence>
<keyword evidence="1 3" id="KW-0378">Hydrolase</keyword>
<evidence type="ECO:0000256" key="1">
    <source>
        <dbReference type="ARBA" id="ARBA00022801"/>
    </source>
</evidence>
<feature type="signal peptide" evidence="2">
    <location>
        <begin position="1"/>
        <end position="22"/>
    </location>
</feature>
<dbReference type="Proteomes" id="UP000229730">
    <property type="component" value="Unassembled WGS sequence"/>
</dbReference>
<gene>
    <name evidence="3" type="ORF">CRD36_04530</name>
</gene>
<accession>A0A2G4YWX9</accession>
<sequence>MTNRFFGLALTGVTALGLTACAAEKESSIAQSVAPDFLVGELVRTAYDGQSDDLLTGGLGLEGLQSPTPPGFHNPDAPTVEELRRYAIYTNYRALIDTSTAGGFGRIYGPNVGNSDPSGKVAGTEYLSFMKLSPAHQNVTLMVQIPASFNNEKPCLITGPSSGSRGIYGAIGTTGEWALKKGCAIAYTDKGTGTGFHHLTAGKVYDLQGRLIDAVTAGDRSSFTVPLTPELKAYNEEFPHRVAVQHAHSGLNDEKNWGQYVLSSIKFAFYVLNKERGDGAVLFTPENTLVISSSISQGGNSSLMAAEQDTEGLIDAVAVAEPNLPMPQGSDFAIQMGDQPPFRGHSKHLYDYSTFLNLYQPCAVLTETALNAPFGAGANPAAKQLLEGHCGLLKARGLLDADSTEGQIAESAAKIREMGVLDETLDLGPINVAIKLWASISADYGNAYGRFSALDNLCGLSYAKMSPTGQAVAETEAEMAALFAQSGGIAPVASLTFAPTELKLPIDFGLCYRNLVTGNSPDAQRVQKGMAETHHTANLQGKPAIIVHGQADALIHVNHSSRAYLGLNHLVEGAESQLHYYEIANAHHFDAFNAFPGFNNRYVPLHHYFSTTLDLMYNHMTKGTPLPDSQVIWTKRRATDTAGKVEDLTEEHLTGILQTVDKSRIKIEQGIVKIPVQ</sequence>
<reference evidence="3 4" key="1">
    <citation type="submission" date="2017-10" db="EMBL/GenBank/DDBJ databases">
        <title>Frigbacter circumglobatus gen. nov. sp. nov., isolated from sediment cultured in situ.</title>
        <authorList>
            <person name="Zhao Z."/>
        </authorList>
    </citation>
    <scope>NUCLEOTIDE SEQUENCE [LARGE SCALE GENOMIC DNA]</scope>
    <source>
        <strain evidence="3 4">ZYL</strain>
    </source>
</reference>
<protein>
    <submittedName>
        <fullName evidence="3">D-(-)-3-hydroxybutyrate oligomer hydrolase</fullName>
    </submittedName>
</protein>
<dbReference type="SUPFAM" id="SSF53474">
    <property type="entry name" value="alpha/beta-Hydrolases"/>
    <property type="match status" value="1"/>
</dbReference>
<evidence type="ECO:0000256" key="2">
    <source>
        <dbReference type="SAM" id="SignalP"/>
    </source>
</evidence>
<dbReference type="InterPro" id="IPR029058">
    <property type="entry name" value="AB_hydrolase_fold"/>
</dbReference>
<dbReference type="PROSITE" id="PS51257">
    <property type="entry name" value="PROKAR_LIPOPROTEIN"/>
    <property type="match status" value="1"/>
</dbReference>